<dbReference type="Gene3D" id="3.40.30.10">
    <property type="entry name" value="Glutaredoxin"/>
    <property type="match status" value="3"/>
</dbReference>
<evidence type="ECO:0000259" key="3">
    <source>
        <dbReference type="Pfam" id="PF00085"/>
    </source>
</evidence>
<dbReference type="InterPro" id="IPR013766">
    <property type="entry name" value="Thioredoxin_domain"/>
</dbReference>
<evidence type="ECO:0000313" key="4">
    <source>
        <dbReference type="Proteomes" id="UP000050792"/>
    </source>
</evidence>
<keyword evidence="4" id="KW-1185">Reference proteome</keyword>
<feature type="domain" description="Thioredoxin" evidence="3">
    <location>
        <begin position="446"/>
        <end position="536"/>
    </location>
</feature>
<protein>
    <recommendedName>
        <fullName evidence="3">Thioredoxin domain-containing protein</fullName>
    </recommendedName>
</protein>
<dbReference type="GO" id="GO:0003756">
    <property type="term" value="F:protein disulfide isomerase activity"/>
    <property type="evidence" value="ECO:0007669"/>
    <property type="project" value="TreeGrafter"/>
</dbReference>
<reference evidence="5" key="2">
    <citation type="submission" date="2023-11" db="UniProtKB">
        <authorList>
            <consortium name="WormBaseParasite"/>
        </authorList>
    </citation>
    <scope>IDENTIFICATION</scope>
</reference>
<dbReference type="GO" id="GO:0006457">
    <property type="term" value="P:protein folding"/>
    <property type="evidence" value="ECO:0007669"/>
    <property type="project" value="TreeGrafter"/>
</dbReference>
<dbReference type="PANTHER" id="PTHR18929">
    <property type="entry name" value="PROTEIN DISULFIDE ISOMERASE"/>
    <property type="match status" value="1"/>
</dbReference>
<proteinExistence type="inferred from homology"/>
<evidence type="ECO:0000256" key="1">
    <source>
        <dbReference type="ARBA" id="ARBA00006347"/>
    </source>
</evidence>
<evidence type="ECO:0000256" key="2">
    <source>
        <dbReference type="SAM" id="SignalP"/>
    </source>
</evidence>
<dbReference type="WBParaSite" id="SRDH1_13640.1">
    <property type="protein sequence ID" value="SRDH1_13640.1"/>
    <property type="gene ID" value="SRDH1_13640"/>
</dbReference>
<accession>A0AA85ELE5</accession>
<dbReference type="AlphaFoldDB" id="A0AA85ELE5"/>
<feature type="signal peptide" evidence="2">
    <location>
        <begin position="1"/>
        <end position="25"/>
    </location>
</feature>
<keyword evidence="2" id="KW-0732">Signal</keyword>
<dbReference type="GO" id="GO:0005783">
    <property type="term" value="C:endoplasmic reticulum"/>
    <property type="evidence" value="ECO:0007669"/>
    <property type="project" value="TreeGrafter"/>
</dbReference>
<sequence length="566" mass="66446">MYISKKLGFLQLIIISLSVLKFSTGFMKNRINDTVEQVDNNTLYQILSVQRHVVVYFYDHGHQQESIYKLVNETSYKADETMLPISVVTVCATFYDEMEKKLNIYIPSVTYFRDGGKYKSEYKELMKINGNHGNPLYEWIKLKIGSPIKLLRSMNETNEFIINNNLIAIIFIKQCPCMIQLGWNPGPSNFRDFDEKVMKNISTVAEQADHIAYGLVYNETIFDHFNITKQKLLLIRKESENTEPFHLIYSGDWNIESLGSYLFIESLPIVNEFKIGELTYFDSATIKHDVYLFLIQSDFEFPLALNNYRNACKLFRKEIRCYFVDIANEINLKFSQQHGVHVGYGYPRFQLVATSKKGSRIRYRLKGPKFEFGRKGFNNRDLMNMIETQDIINFFDQLLQRKLSPFYISEIVPEYDENVSDDIENIGHIPLSSMIKTPPLKLKFIHKVVGATFKTLVKNPEWTSVVYFTAKWCMGCNRTIHEEFTKLSQYYQEHRRNDLLFGYSYFDLNDYEELTATKMPRIKIFPKQSNEQIDYEAYSQIMQSILRNLVMHAERNSCTTENYLPS</sequence>
<dbReference type="SUPFAM" id="SSF52833">
    <property type="entry name" value="Thioredoxin-like"/>
    <property type="match status" value="2"/>
</dbReference>
<dbReference type="Pfam" id="PF00085">
    <property type="entry name" value="Thioredoxin"/>
    <property type="match status" value="1"/>
</dbReference>
<organism evidence="4 5">
    <name type="scientific">Schistosoma rodhaini</name>
    <dbReference type="NCBI Taxonomy" id="6188"/>
    <lineage>
        <taxon>Eukaryota</taxon>
        <taxon>Metazoa</taxon>
        <taxon>Spiralia</taxon>
        <taxon>Lophotrochozoa</taxon>
        <taxon>Platyhelminthes</taxon>
        <taxon>Trematoda</taxon>
        <taxon>Digenea</taxon>
        <taxon>Strigeidida</taxon>
        <taxon>Schistosomatoidea</taxon>
        <taxon>Schistosomatidae</taxon>
        <taxon>Schistosoma</taxon>
    </lineage>
</organism>
<evidence type="ECO:0000313" key="5">
    <source>
        <dbReference type="WBParaSite" id="SRDH1_13640.1"/>
    </source>
</evidence>
<dbReference type="InterPro" id="IPR036249">
    <property type="entry name" value="Thioredoxin-like_sf"/>
</dbReference>
<comment type="similarity">
    <text evidence="1">Belongs to the protein disulfide isomerase family.</text>
</comment>
<reference evidence="4" key="1">
    <citation type="submission" date="2022-06" db="EMBL/GenBank/DDBJ databases">
        <authorList>
            <person name="Berger JAMES D."/>
            <person name="Berger JAMES D."/>
        </authorList>
    </citation>
    <scope>NUCLEOTIDE SEQUENCE [LARGE SCALE GENOMIC DNA]</scope>
</reference>
<name>A0AA85ELE5_9TREM</name>
<dbReference type="Proteomes" id="UP000050792">
    <property type="component" value="Unassembled WGS sequence"/>
</dbReference>
<feature type="chain" id="PRO_5041694455" description="Thioredoxin domain-containing protein" evidence="2">
    <location>
        <begin position="26"/>
        <end position="566"/>
    </location>
</feature>
<dbReference type="GO" id="GO:0034976">
    <property type="term" value="P:response to endoplasmic reticulum stress"/>
    <property type="evidence" value="ECO:0007669"/>
    <property type="project" value="TreeGrafter"/>
</dbReference>